<gene>
    <name evidence="2" type="ORF">C9374_003998</name>
</gene>
<feature type="compositionally biased region" description="Basic residues" evidence="1">
    <location>
        <begin position="1"/>
        <end position="10"/>
    </location>
</feature>
<dbReference type="Proteomes" id="UP000816034">
    <property type="component" value="Unassembled WGS sequence"/>
</dbReference>
<sequence>MPKNKSKRSGNTKTRFPLKDEDDDTQDSETLNHVQVKSIPTLNDSKKQTKKQFNASPSNHGSTLSKSHHDDHDDDDTLKSEIDMIHTSSTTPVHHEEEEEQELSNNNILQWSFLFSNKLPISFMAHKILSMLIKFTCSLHVQCPQIIKNVV</sequence>
<keyword evidence="3" id="KW-1185">Reference proteome</keyword>
<protein>
    <submittedName>
        <fullName evidence="2">Uncharacterized protein</fullName>
    </submittedName>
</protein>
<feature type="compositionally biased region" description="Polar residues" evidence="1">
    <location>
        <begin position="28"/>
        <end position="43"/>
    </location>
</feature>
<comment type="caution">
    <text evidence="2">The sequence shown here is derived from an EMBL/GenBank/DDBJ whole genome shotgun (WGS) entry which is preliminary data.</text>
</comment>
<proteinExistence type="predicted"/>
<dbReference type="RefSeq" id="XP_044556128.1">
    <property type="nucleotide sequence ID" value="XM_044693587.1"/>
</dbReference>
<reference evidence="2 3" key="1">
    <citation type="journal article" date="2018" name="BMC Genomics">
        <title>The genome of Naegleria lovaniensis, the basis for a comparative approach to unravel pathogenicity factors of the human pathogenic amoeba N. fowleri.</title>
        <authorList>
            <person name="Liechti N."/>
            <person name="Schurch N."/>
            <person name="Bruggmann R."/>
            <person name="Wittwer M."/>
        </authorList>
    </citation>
    <scope>NUCLEOTIDE SEQUENCE [LARGE SCALE GENOMIC DNA]</scope>
    <source>
        <strain evidence="2 3">ATCC 30569</strain>
    </source>
</reference>
<dbReference type="GeneID" id="68096453"/>
<accession>A0AA88H6M6</accession>
<evidence type="ECO:0000313" key="2">
    <source>
        <dbReference type="EMBL" id="KAG2394234.1"/>
    </source>
</evidence>
<organism evidence="2 3">
    <name type="scientific">Naegleria lovaniensis</name>
    <name type="common">Amoeba</name>
    <dbReference type="NCBI Taxonomy" id="51637"/>
    <lineage>
        <taxon>Eukaryota</taxon>
        <taxon>Discoba</taxon>
        <taxon>Heterolobosea</taxon>
        <taxon>Tetramitia</taxon>
        <taxon>Eutetramitia</taxon>
        <taxon>Vahlkampfiidae</taxon>
        <taxon>Naegleria</taxon>
    </lineage>
</organism>
<dbReference type="AlphaFoldDB" id="A0AA88H6M6"/>
<evidence type="ECO:0000256" key="1">
    <source>
        <dbReference type="SAM" id="MobiDB-lite"/>
    </source>
</evidence>
<evidence type="ECO:0000313" key="3">
    <source>
        <dbReference type="Proteomes" id="UP000816034"/>
    </source>
</evidence>
<dbReference type="EMBL" id="PYSW02000001">
    <property type="protein sequence ID" value="KAG2394234.1"/>
    <property type="molecule type" value="Genomic_DNA"/>
</dbReference>
<feature type="compositionally biased region" description="Polar residues" evidence="1">
    <location>
        <begin position="51"/>
        <end position="65"/>
    </location>
</feature>
<feature type="region of interest" description="Disordered" evidence="1">
    <location>
        <begin position="1"/>
        <end position="101"/>
    </location>
</feature>
<name>A0AA88H6M6_NAELO</name>
<feature type="compositionally biased region" description="Basic and acidic residues" evidence="1">
    <location>
        <begin position="67"/>
        <end position="84"/>
    </location>
</feature>